<name>A0A7C7ZEI7_9ARCH</name>
<feature type="domain" description="DDH" evidence="1">
    <location>
        <begin position="24"/>
        <end position="154"/>
    </location>
</feature>
<proteinExistence type="predicted"/>
<dbReference type="SUPFAM" id="SSF64182">
    <property type="entry name" value="DHH phosphoesterases"/>
    <property type="match status" value="1"/>
</dbReference>
<feature type="domain" description="DHHA1" evidence="2">
    <location>
        <begin position="239"/>
        <end position="304"/>
    </location>
</feature>
<dbReference type="InterPro" id="IPR003156">
    <property type="entry name" value="DHHA1_dom"/>
</dbReference>
<accession>A0A7C7ZEI7</accession>
<sequence length="323" mass="33391">MVPVPGPDPAVLEAALARELLLLVHHHGDADSVGCAIALAAAFPGARISATDGLSAAGKVMAERLEVEIEARPPASWDGTVVVVDTSNPEHCAPLPECNSVVVIDHHQTAGEWPAGTLLIHEPEAKSTAEIVTRLIPELGIELTPQMALPLLAGVYADTGHFRHASSDSFAVAHTLAAAGGEPRQAMVLLDRVRPQQQRTMFLKAAQRLKFSQEGKWLMATTRTGSFESGTARLMVALGADVALAASGNKKGQVRISSRASSAAIEAGLNLAQLLEALADEQSGSAGGHPGAAGFQAQGDPDALLAMAQQGCVAQLKSLAEGA</sequence>
<comment type="caution">
    <text evidence="3">The sequence shown here is derived from an EMBL/GenBank/DDBJ whole genome shotgun (WGS) entry which is preliminary data.</text>
</comment>
<dbReference type="AlphaFoldDB" id="A0A7C7ZEI7"/>
<dbReference type="InterPro" id="IPR001667">
    <property type="entry name" value="DDH_dom"/>
</dbReference>
<protein>
    <submittedName>
        <fullName evidence="3">Phosphoesterase</fullName>
    </submittedName>
</protein>
<dbReference type="PANTHER" id="PTHR47618:SF1">
    <property type="entry name" value="BIFUNCTIONAL OLIGORIBONUCLEASE AND PAP PHOSPHATASE NRNA"/>
    <property type="match status" value="1"/>
</dbReference>
<dbReference type="Proteomes" id="UP000589516">
    <property type="component" value="Unassembled WGS sequence"/>
</dbReference>
<dbReference type="PANTHER" id="PTHR47618">
    <property type="entry name" value="BIFUNCTIONAL OLIGORIBONUCLEASE AND PAP PHOSPHATASE NRNA"/>
    <property type="match status" value="1"/>
</dbReference>
<dbReference type="Pfam" id="PF01368">
    <property type="entry name" value="DHH"/>
    <property type="match status" value="1"/>
</dbReference>
<reference evidence="4" key="1">
    <citation type="journal article" date="2019" name="bioRxiv">
        <title>Genome diversification in globally distributed novel marine Proteobacteria is linked to environmental adaptation.</title>
        <authorList>
            <person name="Zhou Z."/>
            <person name="Tran P.Q."/>
            <person name="Kieft K."/>
            <person name="Anantharaman K."/>
        </authorList>
    </citation>
    <scope>NUCLEOTIDE SEQUENCE [LARGE SCALE GENOMIC DNA]</scope>
</reference>
<evidence type="ECO:0000313" key="3">
    <source>
        <dbReference type="EMBL" id="HIG63856.1"/>
    </source>
</evidence>
<dbReference type="InterPro" id="IPR051319">
    <property type="entry name" value="Oligoribo/pAp-PDE_c-di-AMP_PDE"/>
</dbReference>
<organism evidence="3 4">
    <name type="scientific">Marine Group III euryarchaeote</name>
    <dbReference type="NCBI Taxonomy" id="2173149"/>
    <lineage>
        <taxon>Archaea</taxon>
        <taxon>Methanobacteriati</taxon>
        <taxon>Thermoplasmatota</taxon>
        <taxon>Thermoplasmata</taxon>
        <taxon>Candidatus Thermoprofundales</taxon>
    </lineage>
</organism>
<dbReference type="Gene3D" id="3.90.1640.10">
    <property type="entry name" value="inorganic pyrophosphatase (n-terminal core)"/>
    <property type="match status" value="1"/>
</dbReference>
<evidence type="ECO:0000259" key="1">
    <source>
        <dbReference type="Pfam" id="PF01368"/>
    </source>
</evidence>
<evidence type="ECO:0000259" key="2">
    <source>
        <dbReference type="Pfam" id="PF02272"/>
    </source>
</evidence>
<gene>
    <name evidence="3" type="ORF">EYQ16_05020</name>
</gene>
<dbReference type="EMBL" id="DUAV01000031">
    <property type="protein sequence ID" value="HIG63856.1"/>
    <property type="molecule type" value="Genomic_DNA"/>
</dbReference>
<dbReference type="Pfam" id="PF02272">
    <property type="entry name" value="DHHA1"/>
    <property type="match status" value="1"/>
</dbReference>
<dbReference type="GO" id="GO:0003676">
    <property type="term" value="F:nucleic acid binding"/>
    <property type="evidence" value="ECO:0007669"/>
    <property type="project" value="InterPro"/>
</dbReference>
<dbReference type="InterPro" id="IPR038763">
    <property type="entry name" value="DHH_sf"/>
</dbReference>
<evidence type="ECO:0000313" key="4">
    <source>
        <dbReference type="Proteomes" id="UP000589516"/>
    </source>
</evidence>